<dbReference type="InterPro" id="IPR036736">
    <property type="entry name" value="ACP-like_sf"/>
</dbReference>
<dbReference type="Proteomes" id="UP001165460">
    <property type="component" value="Unassembled WGS sequence"/>
</dbReference>
<dbReference type="Pfam" id="PF00550">
    <property type="entry name" value="PP-binding"/>
    <property type="match status" value="1"/>
</dbReference>
<dbReference type="PROSITE" id="PS50075">
    <property type="entry name" value="CARRIER"/>
    <property type="match status" value="1"/>
</dbReference>
<dbReference type="Gene3D" id="1.10.1200.10">
    <property type="entry name" value="ACP-like"/>
    <property type="match status" value="1"/>
</dbReference>
<dbReference type="RefSeq" id="WP_243361893.1">
    <property type="nucleotide sequence ID" value="NZ_JALGBH010000002.1"/>
</dbReference>
<feature type="domain" description="Carrier" evidence="1">
    <location>
        <begin position="1"/>
        <end position="79"/>
    </location>
</feature>
<accession>A0ABS9ZXC4</accession>
<comment type="caution">
    <text evidence="2">The sequence shown here is derived from an EMBL/GenBank/DDBJ whole genome shotgun (WGS) entry which is preliminary data.</text>
</comment>
<evidence type="ECO:0000259" key="1">
    <source>
        <dbReference type="PROSITE" id="PS50075"/>
    </source>
</evidence>
<keyword evidence="3" id="KW-1185">Reference proteome</keyword>
<organism evidence="2 3">
    <name type="scientific">Pedobacter montanisoli</name>
    <dbReference type="NCBI Taxonomy" id="2923277"/>
    <lineage>
        <taxon>Bacteria</taxon>
        <taxon>Pseudomonadati</taxon>
        <taxon>Bacteroidota</taxon>
        <taxon>Sphingobacteriia</taxon>
        <taxon>Sphingobacteriales</taxon>
        <taxon>Sphingobacteriaceae</taxon>
        <taxon>Pedobacter</taxon>
    </lineage>
</organism>
<dbReference type="SUPFAM" id="SSF47336">
    <property type="entry name" value="ACP-like"/>
    <property type="match status" value="1"/>
</dbReference>
<proteinExistence type="predicted"/>
<dbReference type="EMBL" id="JALGBH010000002">
    <property type="protein sequence ID" value="MCJ0742960.1"/>
    <property type="molecule type" value="Genomic_DNA"/>
</dbReference>
<sequence>MNTAQIIHELNLIFEDVIDEGKVELSLDTTAKDVEGWDSLNHVQIIYAIEQKYGIKFSLTEIQSLNNVGDLVNLISGKI</sequence>
<protein>
    <submittedName>
        <fullName evidence="2">Acyl carrier protein</fullName>
    </submittedName>
</protein>
<name>A0ABS9ZXC4_9SPHI</name>
<dbReference type="InterPro" id="IPR009081">
    <property type="entry name" value="PP-bd_ACP"/>
</dbReference>
<evidence type="ECO:0000313" key="3">
    <source>
        <dbReference type="Proteomes" id="UP001165460"/>
    </source>
</evidence>
<evidence type="ECO:0000313" key="2">
    <source>
        <dbReference type="EMBL" id="MCJ0742960.1"/>
    </source>
</evidence>
<gene>
    <name evidence="2" type="ORF">MMF97_09585</name>
</gene>
<reference evidence="2" key="1">
    <citation type="submission" date="2022-03" db="EMBL/GenBank/DDBJ databases">
        <authorList>
            <person name="Woo C.Y."/>
        </authorList>
    </citation>
    <scope>NUCLEOTIDE SEQUENCE</scope>
    <source>
        <strain evidence="2">CYS-01</strain>
    </source>
</reference>